<evidence type="ECO:0000256" key="3">
    <source>
        <dbReference type="ARBA" id="ARBA00022741"/>
    </source>
</evidence>
<evidence type="ECO:0000259" key="7">
    <source>
        <dbReference type="Pfam" id="PF13193"/>
    </source>
</evidence>
<dbReference type="GO" id="GO:0016874">
    <property type="term" value="F:ligase activity"/>
    <property type="evidence" value="ECO:0007669"/>
    <property type="project" value="UniProtKB-KW"/>
</dbReference>
<comment type="function">
    <text evidence="5">Converts 2-succinylbenzoate (OSB) to 2-succinylbenzoyl-CoA (OSB-CoA).</text>
</comment>
<dbReference type="InterPro" id="IPR042099">
    <property type="entry name" value="ANL_N_sf"/>
</dbReference>
<dbReference type="PROSITE" id="PS00455">
    <property type="entry name" value="AMP_BINDING"/>
    <property type="match status" value="1"/>
</dbReference>
<dbReference type="InterPro" id="IPR000873">
    <property type="entry name" value="AMP-dep_synth/lig_dom"/>
</dbReference>
<dbReference type="Proteomes" id="UP000664360">
    <property type="component" value="Chromosome"/>
</dbReference>
<dbReference type="InterPro" id="IPR025110">
    <property type="entry name" value="AMP-bd_C"/>
</dbReference>
<organism evidence="8 9">
    <name type="scientific">Candidatus Enterococcus mangumiae</name>
    <dbReference type="NCBI Taxonomy" id="2230878"/>
    <lineage>
        <taxon>Bacteria</taxon>
        <taxon>Bacillati</taxon>
        <taxon>Bacillota</taxon>
        <taxon>Bacilli</taxon>
        <taxon>Lactobacillales</taxon>
        <taxon>Enterococcaceae</taxon>
        <taxon>Enterococcus</taxon>
    </lineage>
</organism>
<comment type="similarity">
    <text evidence="5">Belongs to the ATP-dependent AMP-binding enzyme family. MenE subfamily.</text>
</comment>
<dbReference type="EC" id="6.2.1.26" evidence="5"/>
<evidence type="ECO:0000256" key="4">
    <source>
        <dbReference type="ARBA" id="ARBA00022840"/>
    </source>
</evidence>
<dbReference type="EMBL" id="CP147250">
    <property type="protein sequence ID" value="WYJ81085.1"/>
    <property type="molecule type" value="Genomic_DNA"/>
</dbReference>
<dbReference type="InterPro" id="IPR010192">
    <property type="entry name" value="MenE"/>
</dbReference>
<dbReference type="NCBIfam" id="TIGR01923">
    <property type="entry name" value="menE"/>
    <property type="match status" value="1"/>
</dbReference>
<keyword evidence="9" id="KW-1185">Reference proteome</keyword>
<proteinExistence type="inferred from homology"/>
<dbReference type="Pfam" id="PF00501">
    <property type="entry name" value="AMP-binding"/>
    <property type="match status" value="1"/>
</dbReference>
<name>A0ABZ2SZB3_9ENTE</name>
<evidence type="ECO:0000313" key="8">
    <source>
        <dbReference type="EMBL" id="WYJ81085.1"/>
    </source>
</evidence>
<dbReference type="SUPFAM" id="SSF56801">
    <property type="entry name" value="Acetyl-CoA synthetase-like"/>
    <property type="match status" value="1"/>
</dbReference>
<accession>A0ABZ2SZB3</accession>
<feature type="domain" description="AMP-dependent synthetase/ligase" evidence="6">
    <location>
        <begin position="16"/>
        <end position="353"/>
    </location>
</feature>
<reference evidence="8 9" key="1">
    <citation type="submission" date="2021-03" db="EMBL/GenBank/DDBJ databases">
        <authorList>
            <person name="Gilmore M.S."/>
            <person name="Schwartzman J."/>
            <person name="Van Tyne D."/>
            <person name="Martin M."/>
            <person name="Earl A.M."/>
            <person name="Manson A.L."/>
            <person name="Straub T."/>
            <person name="Salamzade R."/>
            <person name="Saavedra J."/>
            <person name="Lebreton F."/>
            <person name="Prichula J."/>
            <person name="Schaufler K."/>
            <person name="Gaca A."/>
            <person name="Sgardioli B."/>
            <person name="Wagenaar J."/>
            <person name="Strong T."/>
        </authorList>
    </citation>
    <scope>NUCLEOTIDE SEQUENCE [LARGE SCALE GENOMIC DNA]</scope>
    <source>
        <strain evidence="8 9">DIV1094</strain>
    </source>
</reference>
<dbReference type="HAMAP" id="MF_00731">
    <property type="entry name" value="MenE"/>
    <property type="match status" value="1"/>
</dbReference>
<evidence type="ECO:0000256" key="1">
    <source>
        <dbReference type="ARBA" id="ARBA00022428"/>
    </source>
</evidence>
<reference evidence="8 9" key="2">
    <citation type="submission" date="2024-03" db="EMBL/GenBank/DDBJ databases">
        <title>The Genome Sequence of Enterococcus sp. DIV1094.</title>
        <authorList>
            <consortium name="The Broad Institute Genomics Platform"/>
            <consortium name="The Broad Institute Microbial Omics Core"/>
            <consortium name="The Broad Institute Genomic Center for Infectious Diseases"/>
            <person name="Earl A."/>
            <person name="Manson A."/>
            <person name="Gilmore M."/>
            <person name="Schwartman J."/>
            <person name="Shea T."/>
            <person name="Abouelleil A."/>
            <person name="Cao P."/>
            <person name="Chapman S."/>
            <person name="Cusick C."/>
            <person name="Young S."/>
            <person name="Neafsey D."/>
            <person name="Nusbaum C."/>
            <person name="Birren B."/>
        </authorList>
    </citation>
    <scope>NUCLEOTIDE SEQUENCE [LARGE SCALE GENOMIC DNA]</scope>
    <source>
        <strain evidence="8 9">DIV1094</strain>
    </source>
</reference>
<comment type="pathway">
    <text evidence="5">Quinol/quinone metabolism; 1,4-dihydroxy-2-naphthoate biosynthesis; 1,4-dihydroxy-2-naphthoate from chorismate: step 5/7.</text>
</comment>
<evidence type="ECO:0000313" key="9">
    <source>
        <dbReference type="Proteomes" id="UP000664360"/>
    </source>
</evidence>
<dbReference type="InterPro" id="IPR020845">
    <property type="entry name" value="AMP-binding_CS"/>
</dbReference>
<sequence>MINSLNSLNRNPKSWLQQQAMLHPDAPACQWNDECWTFGELSSKVQSYADYYHRTLPESSKRVALYSENDLTAYLSILALWELGKEIQFVNTRLTANEINEQLADAETSILISAKKIMINEQVTIHPFPDSSELRELLSEEWFDNGYQEQEVASIMYTSGTTGKPKGVPQTFANHFASAQATSLSLGVEASDSWVCCVPLYHISGLSILLRSLVLAIQVILLPGFAPQQVHQLLMNGKGTYISLVTKMLKDLEPLIPDRGYSPSFKHVLLGGGPGEERVIHSCLKKQVPVMLSYGMTETCSQIVALLPEAVLTKIGSSGKALSGVSIHIQKNTKTEQMGEILVKGPSIVQCYLNQVSPESWTEDGWFHTGDWGYLDKEGYLYIVSRMSERIISGGENIFPVEIERVLLASDKIAEAIVVGCPDDTWGQTPVAYVKLREPLVDGELNDALTSLARYKHPTQIYSVSEIPKTATGKPIKRLFMTKERVKYIEYQIR</sequence>
<dbReference type="Gene3D" id="3.30.300.30">
    <property type="match status" value="1"/>
</dbReference>
<dbReference type="PANTHER" id="PTHR43201:SF32">
    <property type="entry name" value="2-SUCCINYLBENZOATE--COA LIGASE, CHLOROPLASTIC_PEROXISOMAL"/>
    <property type="match status" value="1"/>
</dbReference>
<dbReference type="InterPro" id="IPR045851">
    <property type="entry name" value="AMP-bd_C_sf"/>
</dbReference>
<evidence type="ECO:0000256" key="5">
    <source>
        <dbReference type="HAMAP-Rule" id="MF_00731"/>
    </source>
</evidence>
<dbReference type="Gene3D" id="3.40.50.12780">
    <property type="entry name" value="N-terminal domain of ligase-like"/>
    <property type="match status" value="1"/>
</dbReference>
<keyword evidence="3 5" id="KW-0547">Nucleotide-binding</keyword>
<gene>
    <name evidence="5" type="primary">menE</name>
    <name evidence="8" type="ORF">DOK79_002669</name>
</gene>
<keyword evidence="4 5" id="KW-0067">ATP-binding</keyword>
<evidence type="ECO:0000259" key="6">
    <source>
        <dbReference type="Pfam" id="PF00501"/>
    </source>
</evidence>
<comment type="catalytic activity">
    <reaction evidence="5">
        <text>2-succinylbenzoate + ATP + CoA = 2-succinylbenzoyl-CoA + AMP + diphosphate</text>
        <dbReference type="Rhea" id="RHEA:17009"/>
        <dbReference type="ChEBI" id="CHEBI:18325"/>
        <dbReference type="ChEBI" id="CHEBI:30616"/>
        <dbReference type="ChEBI" id="CHEBI:33019"/>
        <dbReference type="ChEBI" id="CHEBI:57287"/>
        <dbReference type="ChEBI" id="CHEBI:57364"/>
        <dbReference type="ChEBI" id="CHEBI:456215"/>
        <dbReference type="EC" id="6.2.1.26"/>
    </reaction>
</comment>
<evidence type="ECO:0000256" key="2">
    <source>
        <dbReference type="ARBA" id="ARBA00022598"/>
    </source>
</evidence>
<protein>
    <recommendedName>
        <fullName evidence="5">2-succinylbenzoate--CoA ligase</fullName>
        <ecNumber evidence="5">6.2.1.26</ecNumber>
    </recommendedName>
    <alternativeName>
        <fullName evidence="5">o-succinylbenzoyl-CoA synthetase</fullName>
        <shortName evidence="5">OSB-CoA synthetase</shortName>
    </alternativeName>
</protein>
<keyword evidence="1 5" id="KW-0474">Menaquinone biosynthesis</keyword>
<keyword evidence="2 5" id="KW-0436">Ligase</keyword>
<dbReference type="Pfam" id="PF13193">
    <property type="entry name" value="AMP-binding_C"/>
    <property type="match status" value="1"/>
</dbReference>
<dbReference type="PANTHER" id="PTHR43201">
    <property type="entry name" value="ACYL-COA SYNTHETASE"/>
    <property type="match status" value="1"/>
</dbReference>
<comment type="pathway">
    <text evidence="5">Quinol/quinone metabolism; menaquinone biosynthesis.</text>
</comment>
<feature type="domain" description="AMP-binding enzyme C-terminal" evidence="7">
    <location>
        <begin position="402"/>
        <end position="474"/>
    </location>
</feature>